<evidence type="ECO:0000256" key="1">
    <source>
        <dbReference type="SAM" id="MobiDB-lite"/>
    </source>
</evidence>
<reference evidence="2 3" key="1">
    <citation type="submission" date="2024-01" db="EMBL/GenBank/DDBJ databases">
        <authorList>
            <person name="Allen C."/>
            <person name="Tagirdzhanova G."/>
        </authorList>
    </citation>
    <scope>NUCLEOTIDE SEQUENCE [LARGE SCALE GENOMIC DNA]</scope>
    <source>
        <strain evidence="2 3">CBS 119000</strain>
    </source>
</reference>
<name>A0ABP0DSM1_9PEZI</name>
<organism evidence="2 3">
    <name type="scientific">Sporothrix epigloea</name>
    <dbReference type="NCBI Taxonomy" id="1892477"/>
    <lineage>
        <taxon>Eukaryota</taxon>
        <taxon>Fungi</taxon>
        <taxon>Dikarya</taxon>
        <taxon>Ascomycota</taxon>
        <taxon>Pezizomycotina</taxon>
        <taxon>Sordariomycetes</taxon>
        <taxon>Sordariomycetidae</taxon>
        <taxon>Ophiostomatales</taxon>
        <taxon>Ophiostomataceae</taxon>
        <taxon>Sporothrix</taxon>
    </lineage>
</organism>
<dbReference type="Proteomes" id="UP001642502">
    <property type="component" value="Unassembled WGS sequence"/>
</dbReference>
<protein>
    <submittedName>
        <fullName evidence="2">Uncharacterized protein</fullName>
    </submittedName>
</protein>
<accession>A0ABP0DSM1</accession>
<dbReference type="InterPro" id="IPR032675">
    <property type="entry name" value="LRR_dom_sf"/>
</dbReference>
<feature type="compositionally biased region" description="Basic and acidic residues" evidence="1">
    <location>
        <begin position="363"/>
        <end position="372"/>
    </location>
</feature>
<evidence type="ECO:0000313" key="2">
    <source>
        <dbReference type="EMBL" id="CAK7269821.1"/>
    </source>
</evidence>
<dbReference type="Gene3D" id="3.80.10.10">
    <property type="entry name" value="Ribonuclease Inhibitor"/>
    <property type="match status" value="1"/>
</dbReference>
<sequence>MFASDQKALMANGRAIWLLSAAFSLLPNLDIVQLRDYESYTNLPDGTCVAGTSYGLRHMREQLGDNAEKLLTTTYSPDFSTRAFSLVVAALAQSKARPSNLELVAETPECALNYQAFNLSPALRLCVQGGSGVTTFEVHVARAFAEYLPVRAWLAHCPNIEWLRLNLLEEACIYNNEFLSRLSLPLPTFYSLPPASLASRDITMPFASHLRRFDLSSASCRANVLLQLLDRFPALEHLSLWLFSLVFEDRPQITIWKDFLATLAKSPLGAQLKQLSLRRVGTATNTKYFPQGYKTHRAEFNGQDSVEYVAKAEKSMAFWLQNMVVYLKPRAEWPGVHASDLSSVDSDEIDDGTNSDSNVGSMSEHESDAEQE</sequence>
<gene>
    <name evidence="2" type="ORF">SEPCBS119000_003768</name>
</gene>
<dbReference type="EMBL" id="CAWUON010000051">
    <property type="protein sequence ID" value="CAK7269821.1"/>
    <property type="molecule type" value="Genomic_DNA"/>
</dbReference>
<proteinExistence type="predicted"/>
<evidence type="ECO:0000313" key="3">
    <source>
        <dbReference type="Proteomes" id="UP001642502"/>
    </source>
</evidence>
<feature type="region of interest" description="Disordered" evidence="1">
    <location>
        <begin position="339"/>
        <end position="372"/>
    </location>
</feature>
<feature type="non-terminal residue" evidence="2">
    <location>
        <position position="372"/>
    </location>
</feature>
<comment type="caution">
    <text evidence="2">The sequence shown here is derived from an EMBL/GenBank/DDBJ whole genome shotgun (WGS) entry which is preliminary data.</text>
</comment>
<keyword evidence="3" id="KW-1185">Reference proteome</keyword>